<name>A0A840HUI4_9SPHN</name>
<keyword evidence="1" id="KW-0732">Signal</keyword>
<evidence type="ECO:0008006" key="4">
    <source>
        <dbReference type="Google" id="ProtNLM"/>
    </source>
</evidence>
<dbReference type="Proteomes" id="UP000575068">
    <property type="component" value="Unassembled WGS sequence"/>
</dbReference>
<feature type="chain" id="PRO_5032991500" description="DUF4893 domain-containing protein" evidence="1">
    <location>
        <begin position="22"/>
        <end position="234"/>
    </location>
</feature>
<reference evidence="2 3" key="1">
    <citation type="submission" date="2020-08" db="EMBL/GenBank/DDBJ databases">
        <title>Genomic Encyclopedia of Type Strains, Phase IV (KMG-IV): sequencing the most valuable type-strain genomes for metagenomic binning, comparative biology and taxonomic classification.</title>
        <authorList>
            <person name="Goeker M."/>
        </authorList>
    </citation>
    <scope>NUCLEOTIDE SEQUENCE [LARGE SCALE GENOMIC DNA]</scope>
    <source>
        <strain evidence="2 3">DSM 7465</strain>
    </source>
</reference>
<keyword evidence="3" id="KW-1185">Reference proteome</keyword>
<dbReference type="InterPro" id="IPR032609">
    <property type="entry name" value="DUF4893"/>
</dbReference>
<evidence type="ECO:0000256" key="1">
    <source>
        <dbReference type="SAM" id="SignalP"/>
    </source>
</evidence>
<feature type="signal peptide" evidence="1">
    <location>
        <begin position="1"/>
        <end position="21"/>
    </location>
</feature>
<dbReference type="RefSeq" id="WP_184475150.1">
    <property type="nucleotide sequence ID" value="NZ_JACHOV010000005.1"/>
</dbReference>
<proteinExistence type="predicted"/>
<organism evidence="2 3">
    <name type="scientific">Rhizorhapis suberifaciens</name>
    <name type="common">corky root of lettuce</name>
    <dbReference type="NCBI Taxonomy" id="13656"/>
    <lineage>
        <taxon>Bacteria</taxon>
        <taxon>Pseudomonadati</taxon>
        <taxon>Pseudomonadota</taxon>
        <taxon>Alphaproteobacteria</taxon>
        <taxon>Sphingomonadales</taxon>
        <taxon>Sphingomonadaceae</taxon>
        <taxon>Rhizorhapis</taxon>
    </lineage>
</organism>
<dbReference type="EMBL" id="JACHOV010000005">
    <property type="protein sequence ID" value="MBB4641351.1"/>
    <property type="molecule type" value="Genomic_DNA"/>
</dbReference>
<sequence>MSTYRSVAALVALAMVLPACTSVLGPKGVTTPSAVMEVEKTDPVADWHAIISFNDKARLAAVDQAWAEALAQARRTGHAKEIAAEGPLLEPKAALPRAAPPPGPYLCRVVKLGHPAGRKGVNFMAYKGFNCHVEAEEDRLWIVKQTGSQRPAGRIWPERDDRYVFLGAMVLGDEKEPPAYGDDPERDLAGYVERVDAFQWRIVLPSPKAESRLDVLELVPITPLARRLQGGGGG</sequence>
<gene>
    <name evidence="2" type="ORF">HNQ99_001656</name>
</gene>
<dbReference type="AlphaFoldDB" id="A0A840HUI4"/>
<accession>A0A840HUI4</accession>
<evidence type="ECO:0000313" key="2">
    <source>
        <dbReference type="EMBL" id="MBB4641351.1"/>
    </source>
</evidence>
<comment type="caution">
    <text evidence="2">The sequence shown here is derived from an EMBL/GenBank/DDBJ whole genome shotgun (WGS) entry which is preliminary data.</text>
</comment>
<dbReference type="Pfam" id="PF16233">
    <property type="entry name" value="DUF4893"/>
    <property type="match status" value="1"/>
</dbReference>
<protein>
    <recommendedName>
        <fullName evidence="4">DUF4893 domain-containing protein</fullName>
    </recommendedName>
</protein>
<evidence type="ECO:0000313" key="3">
    <source>
        <dbReference type="Proteomes" id="UP000575068"/>
    </source>
</evidence>